<reference evidence="7" key="1">
    <citation type="journal article" date="2021" name="Syst. Appl. Microbiol.">
        <title>Roseomonas hellenica sp. nov., isolated from roots of wild-growing Alkanna tinctoria.</title>
        <authorList>
            <person name="Rat A."/>
            <person name="Naranjo H.D."/>
            <person name="Lebbe L."/>
            <person name="Cnockaert M."/>
            <person name="Krigas N."/>
            <person name="Grigoriadou K."/>
            <person name="Maloupa E."/>
            <person name="Willems A."/>
        </authorList>
    </citation>
    <scope>NUCLEOTIDE SEQUENCE [LARGE SCALE GENOMIC DNA]</scope>
    <source>
        <strain evidence="7">LMG 31523</strain>
    </source>
</reference>
<evidence type="ECO:0000259" key="5">
    <source>
        <dbReference type="PROSITE" id="PS50977"/>
    </source>
</evidence>
<evidence type="ECO:0000256" key="4">
    <source>
        <dbReference type="PROSITE-ProRule" id="PRU00335"/>
    </source>
</evidence>
<dbReference type="Gene3D" id="1.10.357.10">
    <property type="entry name" value="Tetracycline Repressor, domain 2"/>
    <property type="match status" value="1"/>
</dbReference>
<dbReference type="RefSeq" id="WP_211852813.1">
    <property type="nucleotide sequence ID" value="NZ_JAAGBB010000013.1"/>
</dbReference>
<dbReference type="PANTHER" id="PTHR30055">
    <property type="entry name" value="HTH-TYPE TRANSCRIPTIONAL REGULATOR RUTR"/>
    <property type="match status" value="1"/>
</dbReference>
<dbReference type="PANTHER" id="PTHR30055:SF234">
    <property type="entry name" value="HTH-TYPE TRANSCRIPTIONAL REGULATOR BETI"/>
    <property type="match status" value="1"/>
</dbReference>
<accession>A0ABS5EXW7</accession>
<organism evidence="6 7">
    <name type="scientific">Plastoroseomonas hellenica</name>
    <dbReference type="NCBI Taxonomy" id="2687306"/>
    <lineage>
        <taxon>Bacteria</taxon>
        <taxon>Pseudomonadati</taxon>
        <taxon>Pseudomonadota</taxon>
        <taxon>Alphaproteobacteria</taxon>
        <taxon>Acetobacterales</taxon>
        <taxon>Acetobacteraceae</taxon>
        <taxon>Plastoroseomonas</taxon>
    </lineage>
</organism>
<dbReference type="InterPro" id="IPR001647">
    <property type="entry name" value="HTH_TetR"/>
</dbReference>
<keyword evidence="7" id="KW-1185">Reference proteome</keyword>
<dbReference type="PRINTS" id="PR00455">
    <property type="entry name" value="HTHTETR"/>
</dbReference>
<dbReference type="InterPro" id="IPR015292">
    <property type="entry name" value="Tscrpt_reg_YbiH_C"/>
</dbReference>
<keyword evidence="2 4" id="KW-0238">DNA-binding</keyword>
<dbReference type="EMBL" id="JAAGBB010000013">
    <property type="protein sequence ID" value="MBR0665141.1"/>
    <property type="molecule type" value="Genomic_DNA"/>
</dbReference>
<keyword evidence="1" id="KW-0805">Transcription regulation</keyword>
<evidence type="ECO:0000313" key="7">
    <source>
        <dbReference type="Proteomes" id="UP001196870"/>
    </source>
</evidence>
<dbReference type="SUPFAM" id="SSF46689">
    <property type="entry name" value="Homeodomain-like"/>
    <property type="match status" value="1"/>
</dbReference>
<name>A0ABS5EXW7_9PROT</name>
<keyword evidence="3" id="KW-0804">Transcription</keyword>
<feature type="domain" description="HTH tetR-type" evidence="5">
    <location>
        <begin position="8"/>
        <end position="68"/>
    </location>
</feature>
<dbReference type="Gene3D" id="1.10.10.60">
    <property type="entry name" value="Homeodomain-like"/>
    <property type="match status" value="1"/>
</dbReference>
<evidence type="ECO:0000256" key="1">
    <source>
        <dbReference type="ARBA" id="ARBA00023015"/>
    </source>
</evidence>
<dbReference type="InterPro" id="IPR036271">
    <property type="entry name" value="Tet_transcr_reg_TetR-rel_C_sf"/>
</dbReference>
<evidence type="ECO:0000256" key="3">
    <source>
        <dbReference type="ARBA" id="ARBA00023163"/>
    </source>
</evidence>
<dbReference type="InterPro" id="IPR050109">
    <property type="entry name" value="HTH-type_TetR-like_transc_reg"/>
</dbReference>
<dbReference type="Proteomes" id="UP001196870">
    <property type="component" value="Unassembled WGS sequence"/>
</dbReference>
<sequence length="217" mass="23213">MSDARSTAPIDDRLLVTAIDLFGRKGLEGVSTRAIAAAAGTAMSSITYHYGGKDGLYLAAARHIADRIGTAMAASLTDAADIEGMSAAQALDAVHAMTDAFLRLMLSPESAAWARFIVREQMEPTEAFEILYRDIMSRASGCLIRLIAHIGGGRWDAEEVRLKTLAIIGQVLVFRVARATVQRLTGWEEIDAGRAAAIARSVRAHCRAILLVGEDGS</sequence>
<protein>
    <submittedName>
        <fullName evidence="6">CerR family C-terminal domain-containing protein</fullName>
    </submittedName>
</protein>
<gene>
    <name evidence="6" type="ORF">GXW71_12320</name>
</gene>
<feature type="DNA-binding region" description="H-T-H motif" evidence="4">
    <location>
        <begin position="31"/>
        <end position="50"/>
    </location>
</feature>
<comment type="caution">
    <text evidence="6">The sequence shown here is derived from an EMBL/GenBank/DDBJ whole genome shotgun (WGS) entry which is preliminary data.</text>
</comment>
<dbReference type="InterPro" id="IPR009057">
    <property type="entry name" value="Homeodomain-like_sf"/>
</dbReference>
<evidence type="ECO:0000256" key="2">
    <source>
        <dbReference type="ARBA" id="ARBA00023125"/>
    </source>
</evidence>
<dbReference type="Pfam" id="PF09209">
    <property type="entry name" value="CecR_C"/>
    <property type="match status" value="1"/>
</dbReference>
<evidence type="ECO:0000313" key="6">
    <source>
        <dbReference type="EMBL" id="MBR0665141.1"/>
    </source>
</evidence>
<dbReference type="SUPFAM" id="SSF48498">
    <property type="entry name" value="Tetracyclin repressor-like, C-terminal domain"/>
    <property type="match status" value="1"/>
</dbReference>
<dbReference type="Pfam" id="PF00440">
    <property type="entry name" value="TetR_N"/>
    <property type="match status" value="1"/>
</dbReference>
<dbReference type="PROSITE" id="PS50977">
    <property type="entry name" value="HTH_TETR_2"/>
    <property type="match status" value="1"/>
</dbReference>
<proteinExistence type="predicted"/>